<dbReference type="SMART" id="SM00090">
    <property type="entry name" value="RIO"/>
    <property type="match status" value="1"/>
</dbReference>
<dbReference type="Pfam" id="PF01163">
    <property type="entry name" value="RIO1"/>
    <property type="match status" value="1"/>
</dbReference>
<keyword evidence="5" id="KW-0479">Metal-binding</keyword>
<accession>A0A644STY8</accession>
<evidence type="ECO:0000256" key="4">
    <source>
        <dbReference type="ARBA" id="ARBA00022679"/>
    </source>
</evidence>
<evidence type="ECO:0000256" key="7">
    <source>
        <dbReference type="ARBA" id="ARBA00022777"/>
    </source>
</evidence>
<dbReference type="InterPro" id="IPR018934">
    <property type="entry name" value="RIO_dom"/>
</dbReference>
<dbReference type="GO" id="GO:0004674">
    <property type="term" value="F:protein serine/threonine kinase activity"/>
    <property type="evidence" value="ECO:0007669"/>
    <property type="project" value="UniProtKB-KW"/>
</dbReference>
<evidence type="ECO:0000256" key="6">
    <source>
        <dbReference type="ARBA" id="ARBA00022741"/>
    </source>
</evidence>
<dbReference type="EMBL" id="VSSQ01000006">
    <property type="protein sequence ID" value="MPL58106.1"/>
    <property type="molecule type" value="Genomic_DNA"/>
</dbReference>
<dbReference type="PANTHER" id="PTHR45723">
    <property type="entry name" value="SERINE/THREONINE-PROTEIN KINASE RIO1"/>
    <property type="match status" value="1"/>
</dbReference>
<comment type="catalytic activity">
    <reaction evidence="10">
        <text>L-threonyl-[protein] + ATP = O-phospho-L-threonyl-[protein] + ADP + H(+)</text>
        <dbReference type="Rhea" id="RHEA:46608"/>
        <dbReference type="Rhea" id="RHEA-COMP:11060"/>
        <dbReference type="Rhea" id="RHEA-COMP:11605"/>
        <dbReference type="ChEBI" id="CHEBI:15378"/>
        <dbReference type="ChEBI" id="CHEBI:30013"/>
        <dbReference type="ChEBI" id="CHEBI:30616"/>
        <dbReference type="ChEBI" id="CHEBI:61977"/>
        <dbReference type="ChEBI" id="CHEBI:456216"/>
        <dbReference type="EC" id="2.7.11.1"/>
    </reaction>
</comment>
<sequence length="259" mass="29445">MNPKIAKADEEVQKLISKKRNKSVEDRRVGSEIFDKQTLETLYKLANQGYINILNGAISTGKEANVLKGVIDDSYVAVKIYRIATSDFKKMQYYIQGDPRFNIRSNNKRKLITSWVNKEFRNLKRALEAGVNVPKPIVALNNVLILEFIGSNDGNPSQTVKNQKPKDVDDFLNKLLLEMKKFINEANLIHGDLSTFNILNHNENPVIIDVSQSVVRDHPIANELLVRDVKNVYGEFKKLGSSYSLDEIVNKLEIDINLD</sequence>
<keyword evidence="8" id="KW-0067">ATP-binding</keyword>
<organism evidence="13">
    <name type="scientific">bioreactor metagenome</name>
    <dbReference type="NCBI Taxonomy" id="1076179"/>
    <lineage>
        <taxon>unclassified sequences</taxon>
        <taxon>metagenomes</taxon>
        <taxon>ecological metagenomes</taxon>
    </lineage>
</organism>
<proteinExistence type="inferred from homology"/>
<dbReference type="InterPro" id="IPR011009">
    <property type="entry name" value="Kinase-like_dom_sf"/>
</dbReference>
<dbReference type="Gene3D" id="1.10.510.10">
    <property type="entry name" value="Transferase(Phosphotransferase) domain 1"/>
    <property type="match status" value="1"/>
</dbReference>
<name>A0A644STY8_9ZZZZ</name>
<evidence type="ECO:0000256" key="9">
    <source>
        <dbReference type="ARBA" id="ARBA00022842"/>
    </source>
</evidence>
<evidence type="ECO:0000256" key="10">
    <source>
        <dbReference type="ARBA" id="ARBA00047899"/>
    </source>
</evidence>
<evidence type="ECO:0000256" key="1">
    <source>
        <dbReference type="ARBA" id="ARBA00009196"/>
    </source>
</evidence>
<dbReference type="InterPro" id="IPR000687">
    <property type="entry name" value="RIO_kinase"/>
</dbReference>
<protein>
    <recommendedName>
        <fullName evidence="2">non-specific serine/threonine protein kinase</fullName>
        <ecNumber evidence="2">2.7.11.1</ecNumber>
    </recommendedName>
</protein>
<keyword evidence="7" id="KW-0418">Kinase</keyword>
<dbReference type="CDD" id="cd05145">
    <property type="entry name" value="RIO1_like"/>
    <property type="match status" value="1"/>
</dbReference>
<evidence type="ECO:0000256" key="5">
    <source>
        <dbReference type="ARBA" id="ARBA00022723"/>
    </source>
</evidence>
<evidence type="ECO:0000259" key="12">
    <source>
        <dbReference type="SMART" id="SM00090"/>
    </source>
</evidence>
<dbReference type="Gene3D" id="3.30.200.20">
    <property type="entry name" value="Phosphorylase Kinase, domain 1"/>
    <property type="match status" value="1"/>
</dbReference>
<keyword evidence="9" id="KW-0460">Magnesium</keyword>
<evidence type="ECO:0000256" key="3">
    <source>
        <dbReference type="ARBA" id="ARBA00022527"/>
    </source>
</evidence>
<keyword evidence="3" id="KW-0723">Serine/threonine-protein kinase</keyword>
<dbReference type="InterPro" id="IPR051272">
    <property type="entry name" value="RIO-type_Ser/Thr_kinase"/>
</dbReference>
<comment type="caution">
    <text evidence="13">The sequence shown here is derived from an EMBL/GenBank/DDBJ whole genome shotgun (WGS) entry which is preliminary data.</text>
</comment>
<gene>
    <name evidence="13" type="ORF">SDC9_03637</name>
</gene>
<evidence type="ECO:0000313" key="13">
    <source>
        <dbReference type="EMBL" id="MPL58106.1"/>
    </source>
</evidence>
<feature type="domain" description="RIO kinase" evidence="12">
    <location>
        <begin position="23"/>
        <end position="254"/>
    </location>
</feature>
<comment type="catalytic activity">
    <reaction evidence="11">
        <text>L-seryl-[protein] + ATP = O-phospho-L-seryl-[protein] + ADP + H(+)</text>
        <dbReference type="Rhea" id="RHEA:17989"/>
        <dbReference type="Rhea" id="RHEA-COMP:9863"/>
        <dbReference type="Rhea" id="RHEA-COMP:11604"/>
        <dbReference type="ChEBI" id="CHEBI:15378"/>
        <dbReference type="ChEBI" id="CHEBI:29999"/>
        <dbReference type="ChEBI" id="CHEBI:30616"/>
        <dbReference type="ChEBI" id="CHEBI:83421"/>
        <dbReference type="ChEBI" id="CHEBI:456216"/>
        <dbReference type="EC" id="2.7.11.1"/>
    </reaction>
</comment>
<dbReference type="GO" id="GO:0046872">
    <property type="term" value="F:metal ion binding"/>
    <property type="evidence" value="ECO:0007669"/>
    <property type="project" value="UniProtKB-KW"/>
</dbReference>
<evidence type="ECO:0000256" key="2">
    <source>
        <dbReference type="ARBA" id="ARBA00012513"/>
    </source>
</evidence>
<dbReference type="AlphaFoldDB" id="A0A644STY8"/>
<evidence type="ECO:0000256" key="8">
    <source>
        <dbReference type="ARBA" id="ARBA00022840"/>
    </source>
</evidence>
<evidence type="ECO:0000256" key="11">
    <source>
        <dbReference type="ARBA" id="ARBA00048679"/>
    </source>
</evidence>
<dbReference type="SUPFAM" id="SSF56112">
    <property type="entry name" value="Protein kinase-like (PK-like)"/>
    <property type="match status" value="1"/>
</dbReference>
<comment type="similarity">
    <text evidence="1">Belongs to the protein kinase superfamily. RIO-type Ser/Thr kinase family.</text>
</comment>
<reference evidence="13" key="1">
    <citation type="submission" date="2019-08" db="EMBL/GenBank/DDBJ databases">
        <authorList>
            <person name="Kucharzyk K."/>
            <person name="Murdoch R.W."/>
            <person name="Higgins S."/>
            <person name="Loffler F."/>
        </authorList>
    </citation>
    <scope>NUCLEOTIDE SEQUENCE</scope>
</reference>
<keyword evidence="4" id="KW-0808">Transferase</keyword>
<dbReference type="GO" id="GO:0005524">
    <property type="term" value="F:ATP binding"/>
    <property type="evidence" value="ECO:0007669"/>
    <property type="project" value="UniProtKB-KW"/>
</dbReference>
<dbReference type="EC" id="2.7.11.1" evidence="2"/>
<keyword evidence="6" id="KW-0547">Nucleotide-binding</keyword>